<name>A0A0K2JGJ1_SPIKU</name>
<proteinExistence type="predicted"/>
<protein>
    <submittedName>
        <fullName evidence="1">Uncharacterized protein</fullName>
    </submittedName>
</protein>
<dbReference type="PATRIC" id="fig|273035.7.peg.794"/>
<reference evidence="1 2" key="1">
    <citation type="journal article" date="2015" name="Genome Announc.">
        <title>Complete Genome Sequence of Spiroplasma kunkelii Strain CR2-3x, Causal Agent of Corn Stunt Disease in Zea mays L.</title>
        <authorList>
            <person name="Davis R.E."/>
            <person name="Shao J."/>
            <person name="Dally E.L."/>
            <person name="Zhao Y."/>
            <person name="Gasparich G.E."/>
            <person name="Gaynor B.J."/>
            <person name="Athey J.C."/>
            <person name="Harrison N.A."/>
            <person name="Donofrio N."/>
        </authorList>
    </citation>
    <scope>NUCLEOTIDE SEQUENCE [LARGE SCALE GENOMIC DNA]</scope>
    <source>
        <strain evidence="1 2">CR2-3x</strain>
    </source>
</reference>
<accession>A0A0K2JGJ1</accession>
<gene>
    <name evidence="1" type="ORF">SKUN_00660</name>
</gene>
<sequence>MVVLKLLQFYHQKINIIELELQSLHKVGENMAEQEKDLRTIIYEQNEIIEKLTYDNRQLMLRLQELQHLEHISQYNIEKSREAFEVASHNAGRIIMKAVDFSYSFKEEIAVLLDDIDHNRHNPQNVLKVIDGFLERNKRIYAFSINDGERITELIKKEIINKIK</sequence>
<evidence type="ECO:0000313" key="2">
    <source>
        <dbReference type="Proteomes" id="UP000062963"/>
    </source>
</evidence>
<organism evidence="1 2">
    <name type="scientific">Spiroplasma kunkelii CR2-3x</name>
    <dbReference type="NCBI Taxonomy" id="273035"/>
    <lineage>
        <taxon>Bacteria</taxon>
        <taxon>Bacillati</taxon>
        <taxon>Mycoplasmatota</taxon>
        <taxon>Mollicutes</taxon>
        <taxon>Entomoplasmatales</taxon>
        <taxon>Spiroplasmataceae</taxon>
        <taxon>Spiroplasma</taxon>
    </lineage>
</organism>
<dbReference type="Proteomes" id="UP000062963">
    <property type="component" value="Chromosome"/>
</dbReference>
<dbReference type="EMBL" id="CP010899">
    <property type="protein sequence ID" value="ALA97553.1"/>
    <property type="molecule type" value="Genomic_DNA"/>
</dbReference>
<dbReference type="KEGG" id="skn:SKUN_00660"/>
<keyword evidence="2" id="KW-1185">Reference proteome</keyword>
<dbReference type="AlphaFoldDB" id="A0A0K2JGJ1"/>
<evidence type="ECO:0000313" key="1">
    <source>
        <dbReference type="EMBL" id="ALA97553.1"/>
    </source>
</evidence>